<organism evidence="3 4">
    <name type="scientific">Verminephrobacter eiseniae (strain EF01-2)</name>
    <dbReference type="NCBI Taxonomy" id="391735"/>
    <lineage>
        <taxon>Bacteria</taxon>
        <taxon>Pseudomonadati</taxon>
        <taxon>Pseudomonadota</taxon>
        <taxon>Betaproteobacteria</taxon>
        <taxon>Burkholderiales</taxon>
        <taxon>Comamonadaceae</taxon>
        <taxon>Verminephrobacter</taxon>
    </lineage>
</organism>
<dbReference type="eggNOG" id="COG1073">
    <property type="taxonomic scope" value="Bacteria"/>
</dbReference>
<name>A1WL44_VEREI</name>
<dbReference type="STRING" id="391735.Veis_2606"/>
<feature type="signal peptide" evidence="2">
    <location>
        <begin position="1"/>
        <end position="22"/>
    </location>
</feature>
<evidence type="ECO:0000313" key="3">
    <source>
        <dbReference type="EMBL" id="ABM58351.1"/>
    </source>
</evidence>
<dbReference type="Gene3D" id="3.40.50.1820">
    <property type="entry name" value="alpha/beta hydrolase"/>
    <property type="match status" value="1"/>
</dbReference>
<dbReference type="PANTHER" id="PTHR22946:SF9">
    <property type="entry name" value="POLYKETIDE TRANSFERASE AF380"/>
    <property type="match status" value="1"/>
</dbReference>
<dbReference type="InterPro" id="IPR050261">
    <property type="entry name" value="FrsA_esterase"/>
</dbReference>
<dbReference type="GO" id="GO:0052689">
    <property type="term" value="F:carboxylic ester hydrolase activity"/>
    <property type="evidence" value="ECO:0007669"/>
    <property type="project" value="UniProtKB-ARBA"/>
</dbReference>
<keyword evidence="1" id="KW-0378">Hydrolase</keyword>
<evidence type="ECO:0008006" key="5">
    <source>
        <dbReference type="Google" id="ProtNLM"/>
    </source>
</evidence>
<evidence type="ECO:0000313" key="4">
    <source>
        <dbReference type="Proteomes" id="UP000000374"/>
    </source>
</evidence>
<dbReference type="SUPFAM" id="SSF53474">
    <property type="entry name" value="alpha/beta-Hydrolases"/>
    <property type="match status" value="1"/>
</dbReference>
<dbReference type="HOGENOM" id="CLU_990194_0_0_4"/>
<dbReference type="GeneID" id="76461129"/>
<evidence type="ECO:0000256" key="1">
    <source>
        <dbReference type="ARBA" id="ARBA00022801"/>
    </source>
</evidence>
<dbReference type="KEGG" id="vei:Veis_2606"/>
<proteinExistence type="predicted"/>
<sequence>MKTRFAPSLSALLAISAAWAHAQAPAPQGAVAGRATAHTEASAQGVIAGAQLLLPANATGASAYLGPLKDAPATAHAKVPVVVFLHGSSGLGLEAIAQWQQWLGSLGIASLAPDSFALAERMTYQSPVGKDAYEKIHALRSSEIMLALDALRRLPWADTRRLVLAGTSEGAVAVARHGGDEFIGRIIFSWSCEDNYFVERAQTAIRPAQPLLNVISAADPFFSPANAWLGNPAARGHCAQAFEDHPDASVVLLPGAPHTVLNLRAARQPVQAFLLDLFR</sequence>
<dbReference type="OrthoDB" id="5353055at2"/>
<evidence type="ECO:0000256" key="2">
    <source>
        <dbReference type="SAM" id="SignalP"/>
    </source>
</evidence>
<feature type="chain" id="PRO_5002640702" description="Dienelactone hydrolase domain-containing protein" evidence="2">
    <location>
        <begin position="23"/>
        <end position="279"/>
    </location>
</feature>
<accession>A1WL44</accession>
<dbReference type="EMBL" id="CP000542">
    <property type="protein sequence ID" value="ABM58351.1"/>
    <property type="molecule type" value="Genomic_DNA"/>
</dbReference>
<keyword evidence="4" id="KW-1185">Reference proteome</keyword>
<protein>
    <recommendedName>
        <fullName evidence="5">Dienelactone hydrolase domain-containing protein</fullName>
    </recommendedName>
</protein>
<gene>
    <name evidence="3" type="ordered locus">Veis_2606</name>
</gene>
<dbReference type="RefSeq" id="WP_011810352.1">
    <property type="nucleotide sequence ID" value="NC_008786.1"/>
</dbReference>
<dbReference type="AlphaFoldDB" id="A1WL44"/>
<dbReference type="PANTHER" id="PTHR22946">
    <property type="entry name" value="DIENELACTONE HYDROLASE DOMAIN-CONTAINING PROTEIN-RELATED"/>
    <property type="match status" value="1"/>
</dbReference>
<dbReference type="InterPro" id="IPR029058">
    <property type="entry name" value="AB_hydrolase_fold"/>
</dbReference>
<keyword evidence="2" id="KW-0732">Signal</keyword>
<dbReference type="Proteomes" id="UP000000374">
    <property type="component" value="Chromosome"/>
</dbReference>
<reference evidence="4" key="1">
    <citation type="submission" date="2006-12" db="EMBL/GenBank/DDBJ databases">
        <title>Complete sequence of chromosome 1 of Verminephrobacter eiseniae EF01-2.</title>
        <authorList>
            <person name="Copeland A."/>
            <person name="Lucas S."/>
            <person name="Lapidus A."/>
            <person name="Barry K."/>
            <person name="Detter J.C."/>
            <person name="Glavina del Rio T."/>
            <person name="Dalin E."/>
            <person name="Tice H."/>
            <person name="Pitluck S."/>
            <person name="Chertkov O."/>
            <person name="Brettin T."/>
            <person name="Bruce D."/>
            <person name="Han C."/>
            <person name="Tapia R."/>
            <person name="Gilna P."/>
            <person name="Schmutz J."/>
            <person name="Larimer F."/>
            <person name="Land M."/>
            <person name="Hauser L."/>
            <person name="Kyrpides N."/>
            <person name="Kim E."/>
            <person name="Stahl D."/>
            <person name="Richardson P."/>
        </authorList>
    </citation>
    <scope>NUCLEOTIDE SEQUENCE [LARGE SCALE GENOMIC DNA]</scope>
    <source>
        <strain evidence="4">EF01-2</strain>
    </source>
</reference>